<evidence type="ECO:0000313" key="2">
    <source>
        <dbReference type="EMBL" id="PSK46123.1"/>
    </source>
</evidence>
<sequence length="376" mass="44584">MSARRSVKAFHRSDYNDWTLTHAFFADAGGFVLHTSDFVPFPLNAQQLHYLVTRGYLKMPSTSKKDIADKNKVDTILRLITLWQILWFSLNMLLRAIEGLHITTLELTTLAFILCSFGSFLCWLDKPADVTLPTVLSTEITLRQILQDADVTLSAHNYRFTPLDFISRKEWHWSRSWAHWINIARRLRLDFNPQRKPIDRIQNTMTVPVTGSWYALILLMSYAYAAVFLVAWDHEFPTVTERWLWRFASVSVLVTLLLYDLVEKWGFRWWPQIRERLLGDQRYRRWRRRLEWYPRRPVEKKVRRAVHFVAKRVRNNTVSQDPELGIPLKVQLPLYVLCFFYMLGRAIISFLDIIELRLLPVDAYKEAELTNLFPHL</sequence>
<feature type="transmembrane region" description="Helical" evidence="1">
    <location>
        <begin position="75"/>
        <end position="94"/>
    </location>
</feature>
<feature type="transmembrane region" description="Helical" evidence="1">
    <location>
        <begin position="334"/>
        <end position="354"/>
    </location>
</feature>
<dbReference type="OrthoDB" id="9451547at2759"/>
<feature type="transmembrane region" description="Helical" evidence="1">
    <location>
        <begin position="244"/>
        <end position="262"/>
    </location>
</feature>
<keyword evidence="1" id="KW-0472">Membrane</keyword>
<keyword evidence="1" id="KW-1133">Transmembrane helix</keyword>
<dbReference type="PANTHER" id="PTHR35043:SF8">
    <property type="entry name" value="DUF4220 DOMAIN-CONTAINING PROTEIN"/>
    <property type="match status" value="1"/>
</dbReference>
<comment type="caution">
    <text evidence="2">The sequence shown here is derived from an EMBL/GenBank/DDBJ whole genome shotgun (WGS) entry which is preliminary data.</text>
</comment>
<keyword evidence="1" id="KW-0812">Transmembrane</keyword>
<gene>
    <name evidence="2" type="ORF">B9Z65_5091</name>
</gene>
<proteinExistence type="predicted"/>
<dbReference type="STRING" id="40998.A0A2P7ZD30"/>
<evidence type="ECO:0000313" key="3">
    <source>
        <dbReference type="Proteomes" id="UP000243723"/>
    </source>
</evidence>
<accession>A0A2P7ZD30</accession>
<dbReference type="PANTHER" id="PTHR35043">
    <property type="entry name" value="TRANSCRIPTION FACTOR DOMAIN-CONTAINING PROTEIN"/>
    <property type="match status" value="1"/>
</dbReference>
<name>A0A2P7ZD30_9PEZI</name>
<reference evidence="2 3" key="1">
    <citation type="submission" date="2017-05" db="EMBL/GenBank/DDBJ databases">
        <title>Draft genome sequence of Elsinoe australis.</title>
        <authorList>
            <person name="Cheng Q."/>
        </authorList>
    </citation>
    <scope>NUCLEOTIDE SEQUENCE [LARGE SCALE GENOMIC DNA]</scope>
    <source>
        <strain evidence="2 3">NL1</strain>
    </source>
</reference>
<dbReference type="EMBL" id="NHZQ01000236">
    <property type="protein sequence ID" value="PSK46123.1"/>
    <property type="molecule type" value="Genomic_DNA"/>
</dbReference>
<keyword evidence="3" id="KW-1185">Reference proteome</keyword>
<feature type="transmembrane region" description="Helical" evidence="1">
    <location>
        <begin position="100"/>
        <end position="124"/>
    </location>
</feature>
<dbReference type="AlphaFoldDB" id="A0A2P7ZD30"/>
<protein>
    <submittedName>
        <fullName evidence="2">Uncharacterized protein</fullName>
    </submittedName>
</protein>
<feature type="transmembrane region" description="Helical" evidence="1">
    <location>
        <begin position="213"/>
        <end position="232"/>
    </location>
</feature>
<organism evidence="2 3">
    <name type="scientific">Elsinoe australis</name>
    <dbReference type="NCBI Taxonomy" id="40998"/>
    <lineage>
        <taxon>Eukaryota</taxon>
        <taxon>Fungi</taxon>
        <taxon>Dikarya</taxon>
        <taxon>Ascomycota</taxon>
        <taxon>Pezizomycotina</taxon>
        <taxon>Dothideomycetes</taxon>
        <taxon>Dothideomycetidae</taxon>
        <taxon>Myriangiales</taxon>
        <taxon>Elsinoaceae</taxon>
        <taxon>Elsinoe</taxon>
    </lineage>
</organism>
<dbReference type="Proteomes" id="UP000243723">
    <property type="component" value="Unassembled WGS sequence"/>
</dbReference>
<evidence type="ECO:0000256" key="1">
    <source>
        <dbReference type="SAM" id="Phobius"/>
    </source>
</evidence>